<evidence type="ECO:0000256" key="6">
    <source>
        <dbReference type="ARBA" id="ARBA00022896"/>
    </source>
</evidence>
<dbReference type="GO" id="GO:0160082">
    <property type="term" value="F:hypoxia-inducible factor-proline dioxygenase activity"/>
    <property type="evidence" value="ECO:0007669"/>
    <property type="project" value="UniProtKB-EC"/>
</dbReference>
<keyword evidence="5" id="KW-0862">Zinc</keyword>
<dbReference type="InParanoid" id="A0A6J2XSN6"/>
<comment type="cofactor">
    <cofactor evidence="1">
        <name>L-ascorbate</name>
        <dbReference type="ChEBI" id="CHEBI:38290"/>
    </cofactor>
</comment>
<dbReference type="FunCoup" id="A0A6J2XSN6">
    <property type="interactions" value="1297"/>
</dbReference>
<feature type="domain" description="Fe2OG dioxygenase" evidence="16">
    <location>
        <begin position="281"/>
        <end position="381"/>
    </location>
</feature>
<dbReference type="CTD" id="40633"/>
<dbReference type="InterPro" id="IPR044862">
    <property type="entry name" value="Pro_4_hyd_alph_FE2OG_OXY"/>
</dbReference>
<keyword evidence="8" id="KW-0560">Oxidoreductase</keyword>
<dbReference type="GO" id="GO:0071456">
    <property type="term" value="P:cellular response to hypoxia"/>
    <property type="evidence" value="ECO:0007669"/>
    <property type="project" value="TreeGrafter"/>
</dbReference>
<keyword evidence="4 13" id="KW-0863">Zinc-finger</keyword>
<dbReference type="RefSeq" id="XP_030754497.1">
    <property type="nucleotide sequence ID" value="XM_030898637.1"/>
</dbReference>
<feature type="compositionally biased region" description="Low complexity" evidence="14">
    <location>
        <begin position="56"/>
        <end position="73"/>
    </location>
</feature>
<dbReference type="Gene3D" id="2.60.120.620">
    <property type="entry name" value="q2cbj1_9rhob like domain"/>
    <property type="match status" value="1"/>
</dbReference>
<dbReference type="OrthoDB" id="76265at2759"/>
<dbReference type="GO" id="GO:0008270">
    <property type="term" value="F:zinc ion binding"/>
    <property type="evidence" value="ECO:0007669"/>
    <property type="project" value="UniProtKB-KW"/>
</dbReference>
<dbReference type="Pfam" id="PF13640">
    <property type="entry name" value="2OG-FeII_Oxy_3"/>
    <property type="match status" value="1"/>
</dbReference>
<evidence type="ECO:0000256" key="12">
    <source>
        <dbReference type="ARBA" id="ARBA00049134"/>
    </source>
</evidence>
<evidence type="ECO:0000313" key="18">
    <source>
        <dbReference type="RefSeq" id="XP_030754497.1"/>
    </source>
</evidence>
<evidence type="ECO:0000256" key="8">
    <source>
        <dbReference type="ARBA" id="ARBA00023002"/>
    </source>
</evidence>
<dbReference type="PROSITE" id="PS51471">
    <property type="entry name" value="FE2OG_OXY"/>
    <property type="match status" value="1"/>
</dbReference>
<dbReference type="InterPro" id="IPR006620">
    <property type="entry name" value="Pro_4_hyd_alph"/>
</dbReference>
<dbReference type="PROSITE" id="PS50865">
    <property type="entry name" value="ZF_MYND_2"/>
    <property type="match status" value="1"/>
</dbReference>
<evidence type="ECO:0000313" key="17">
    <source>
        <dbReference type="Proteomes" id="UP000504635"/>
    </source>
</evidence>
<accession>A0A6J2XSN6</accession>
<evidence type="ECO:0000259" key="15">
    <source>
        <dbReference type="PROSITE" id="PS50865"/>
    </source>
</evidence>
<evidence type="ECO:0000256" key="13">
    <source>
        <dbReference type="PROSITE-ProRule" id="PRU00134"/>
    </source>
</evidence>
<dbReference type="SMART" id="SM00702">
    <property type="entry name" value="P4Hc"/>
    <property type="match status" value="1"/>
</dbReference>
<evidence type="ECO:0000256" key="10">
    <source>
        <dbReference type="ARBA" id="ARBA00023242"/>
    </source>
</evidence>
<name>A0A6J2XSN6_SITOR</name>
<keyword evidence="6" id="KW-0847">Vitamin C</keyword>
<dbReference type="FunFam" id="2.60.120.620:FF:000005">
    <property type="entry name" value="Egl nine homolog 1"/>
    <property type="match status" value="1"/>
</dbReference>
<comment type="catalytic activity">
    <reaction evidence="12">
        <text>L-prolyl-[hypoxia-inducible factor alpha subunit] + 2-oxoglutarate + O2 = trans-4-hydroxy-L-prolyl-[hypoxia-inducible factor alpha subunit] + succinate + CO2</text>
        <dbReference type="Rhea" id="RHEA:48400"/>
        <dbReference type="Rhea" id="RHEA-COMP:12093"/>
        <dbReference type="Rhea" id="RHEA-COMP:12094"/>
        <dbReference type="ChEBI" id="CHEBI:15379"/>
        <dbReference type="ChEBI" id="CHEBI:16526"/>
        <dbReference type="ChEBI" id="CHEBI:16810"/>
        <dbReference type="ChEBI" id="CHEBI:30031"/>
        <dbReference type="ChEBI" id="CHEBI:50342"/>
        <dbReference type="ChEBI" id="CHEBI:61965"/>
        <dbReference type="EC" id="1.14.11.29"/>
    </reaction>
</comment>
<keyword evidence="10" id="KW-0539">Nucleus</keyword>
<dbReference type="EC" id="1.14.11.29" evidence="11"/>
<keyword evidence="3" id="KW-0479">Metal-binding</keyword>
<dbReference type="GO" id="GO:0005634">
    <property type="term" value="C:nucleus"/>
    <property type="evidence" value="ECO:0007669"/>
    <property type="project" value="UniProtKB-SubCell"/>
</dbReference>
<gene>
    <name evidence="18" type="primary">LOC115881221</name>
</gene>
<organism evidence="17 18">
    <name type="scientific">Sitophilus oryzae</name>
    <name type="common">Rice weevil</name>
    <name type="synonym">Curculio oryzae</name>
    <dbReference type="NCBI Taxonomy" id="7048"/>
    <lineage>
        <taxon>Eukaryota</taxon>
        <taxon>Metazoa</taxon>
        <taxon>Ecdysozoa</taxon>
        <taxon>Arthropoda</taxon>
        <taxon>Hexapoda</taxon>
        <taxon>Insecta</taxon>
        <taxon>Pterygota</taxon>
        <taxon>Neoptera</taxon>
        <taxon>Endopterygota</taxon>
        <taxon>Coleoptera</taxon>
        <taxon>Polyphaga</taxon>
        <taxon>Cucujiformia</taxon>
        <taxon>Curculionidae</taxon>
        <taxon>Dryophthorinae</taxon>
        <taxon>Sitophilus</taxon>
    </lineage>
</organism>
<dbReference type="PANTHER" id="PTHR12907:SF26">
    <property type="entry name" value="HIF PROLYL HYDROXYLASE, ISOFORM C"/>
    <property type="match status" value="1"/>
</dbReference>
<dbReference type="SUPFAM" id="SSF144232">
    <property type="entry name" value="HIT/MYND zinc finger-like"/>
    <property type="match status" value="1"/>
</dbReference>
<evidence type="ECO:0000256" key="9">
    <source>
        <dbReference type="ARBA" id="ARBA00023004"/>
    </source>
</evidence>
<protein>
    <recommendedName>
        <fullName evidence="11">hypoxia-inducible factor-proline dioxygenase</fullName>
        <ecNumber evidence="11">1.14.11.29</ecNumber>
    </recommendedName>
</protein>
<comment type="subcellular location">
    <subcellularLocation>
        <location evidence="2">Nucleus</location>
    </subcellularLocation>
</comment>
<dbReference type="GO" id="GO:0008198">
    <property type="term" value="F:ferrous iron binding"/>
    <property type="evidence" value="ECO:0007669"/>
    <property type="project" value="TreeGrafter"/>
</dbReference>
<dbReference type="GeneID" id="115881221"/>
<dbReference type="InterPro" id="IPR005123">
    <property type="entry name" value="Oxoglu/Fe-dep_dioxygenase_dom"/>
</dbReference>
<dbReference type="PANTHER" id="PTHR12907">
    <property type="entry name" value="EGL NINE HOMOLOG-RELATED"/>
    <property type="match status" value="1"/>
</dbReference>
<dbReference type="AlphaFoldDB" id="A0A6J2XSN6"/>
<evidence type="ECO:0000256" key="4">
    <source>
        <dbReference type="ARBA" id="ARBA00022771"/>
    </source>
</evidence>
<dbReference type="GO" id="GO:0031418">
    <property type="term" value="F:L-ascorbic acid binding"/>
    <property type="evidence" value="ECO:0007669"/>
    <property type="project" value="UniProtKB-KW"/>
</dbReference>
<proteinExistence type="predicted"/>
<dbReference type="KEGG" id="soy:115881221"/>
<evidence type="ECO:0000259" key="16">
    <source>
        <dbReference type="PROSITE" id="PS51471"/>
    </source>
</evidence>
<dbReference type="PROSITE" id="PS01360">
    <property type="entry name" value="ZF_MYND_1"/>
    <property type="match status" value="1"/>
</dbReference>
<dbReference type="InterPro" id="IPR051559">
    <property type="entry name" value="HIF_prolyl_hydroxylases"/>
</dbReference>
<dbReference type="Proteomes" id="UP000504635">
    <property type="component" value="Unplaced"/>
</dbReference>
<dbReference type="Pfam" id="PF01753">
    <property type="entry name" value="zf-MYND"/>
    <property type="match status" value="1"/>
</dbReference>
<evidence type="ECO:0000256" key="2">
    <source>
        <dbReference type="ARBA" id="ARBA00004123"/>
    </source>
</evidence>
<sequence length="406" mass="45581">MNAHSDALRPSCIVCGFSDNLLRCARCKVTLYCSKEHQKKDWKKHKVNCNNFTTNSGSVPSSSTGTSSASASVEQKYGHTYHSNNLSSLPVEGSSESEILSAAGETLTPINNNFEEKSSTEKALISVKLAMPIASENIVQPKPKGLKYYPEVALNNSTAPFLHDIQDDVQEEMCKNVIQDLSQYGLCVLDNFLGSELGGKVLEEVLHIKNEGALRDGQLVSTKGKAQKDLKTIRSDKICWVDGKEHNCKHIGYLIRKVDTLITRANKMLNNGKLGQYNINGRTKAMVACYPGSGAHYVKHVDNPNRDGRCITSIYYLNIDWDTHRSGGLLRIFPEGWCEDKVADIEPLFDRLLFFWSDRRNPHEVQPAYATRYAITLWYFDAAEREEAVRRYDKERLSLEKSSTST</sequence>
<evidence type="ECO:0000256" key="7">
    <source>
        <dbReference type="ARBA" id="ARBA00022964"/>
    </source>
</evidence>
<dbReference type="Gene3D" id="6.10.140.2220">
    <property type="match status" value="1"/>
</dbReference>
<keyword evidence="7" id="KW-0223">Dioxygenase</keyword>
<evidence type="ECO:0000256" key="11">
    <source>
        <dbReference type="ARBA" id="ARBA00039004"/>
    </source>
</evidence>
<evidence type="ECO:0000256" key="3">
    <source>
        <dbReference type="ARBA" id="ARBA00022723"/>
    </source>
</evidence>
<keyword evidence="17" id="KW-1185">Reference proteome</keyword>
<feature type="domain" description="MYND-type" evidence="15">
    <location>
        <begin position="12"/>
        <end position="49"/>
    </location>
</feature>
<reference evidence="18" key="1">
    <citation type="submission" date="2025-08" db="UniProtKB">
        <authorList>
            <consortium name="RefSeq"/>
        </authorList>
    </citation>
    <scope>IDENTIFICATION</scope>
    <source>
        <tissue evidence="18">Gonads</tissue>
    </source>
</reference>
<evidence type="ECO:0000256" key="1">
    <source>
        <dbReference type="ARBA" id="ARBA00001961"/>
    </source>
</evidence>
<evidence type="ECO:0000256" key="5">
    <source>
        <dbReference type="ARBA" id="ARBA00022833"/>
    </source>
</evidence>
<evidence type="ECO:0000256" key="14">
    <source>
        <dbReference type="SAM" id="MobiDB-lite"/>
    </source>
</evidence>
<dbReference type="InterPro" id="IPR002893">
    <property type="entry name" value="Znf_MYND"/>
</dbReference>
<feature type="region of interest" description="Disordered" evidence="14">
    <location>
        <begin position="53"/>
        <end position="74"/>
    </location>
</feature>
<keyword evidence="9" id="KW-0408">Iron</keyword>